<proteinExistence type="predicted"/>
<dbReference type="AlphaFoldDB" id="A0A8J6N359"/>
<gene>
    <name evidence="1" type="ORF">H8E19_15610</name>
</gene>
<dbReference type="GO" id="GO:0016787">
    <property type="term" value="F:hydrolase activity"/>
    <property type="evidence" value="ECO:0007669"/>
    <property type="project" value="UniProtKB-KW"/>
</dbReference>
<dbReference type="Pfam" id="PF14196">
    <property type="entry name" value="ATC_hydrolase"/>
    <property type="match status" value="1"/>
</dbReference>
<comment type="caution">
    <text evidence="1">The sequence shown here is derived from an EMBL/GenBank/DDBJ whole genome shotgun (WGS) entry which is preliminary data.</text>
</comment>
<dbReference type="EMBL" id="JACNJD010000318">
    <property type="protein sequence ID" value="MBC8178830.1"/>
    <property type="molecule type" value="Genomic_DNA"/>
</dbReference>
<protein>
    <submittedName>
        <fullName evidence="1">L-2-amino-thiazoline-4-carboxylic acid hydrolase</fullName>
    </submittedName>
</protein>
<evidence type="ECO:0000313" key="2">
    <source>
        <dbReference type="Proteomes" id="UP000650524"/>
    </source>
</evidence>
<name>A0A8J6N359_9DELT</name>
<accession>A0A8J6N359</accession>
<dbReference type="InterPro" id="IPR026002">
    <property type="entry name" value="ATC_hydrolase-like"/>
</dbReference>
<evidence type="ECO:0000313" key="1">
    <source>
        <dbReference type="EMBL" id="MBC8178830.1"/>
    </source>
</evidence>
<reference evidence="1 2" key="1">
    <citation type="submission" date="2020-08" db="EMBL/GenBank/DDBJ databases">
        <title>Bridging the membrane lipid divide: bacteria of the FCB group superphylum have the potential to synthesize archaeal ether lipids.</title>
        <authorList>
            <person name="Villanueva L."/>
            <person name="Von Meijenfeldt F.A.B."/>
            <person name="Westbye A.B."/>
            <person name="Yadav S."/>
            <person name="Hopmans E.C."/>
            <person name="Dutilh B.E."/>
            <person name="Sinninghe Damste J.S."/>
        </authorList>
    </citation>
    <scope>NUCLEOTIDE SEQUENCE [LARGE SCALE GENOMIC DNA]</scope>
    <source>
        <strain evidence="1">NIOZ-UU27</strain>
    </source>
</reference>
<dbReference type="Proteomes" id="UP000650524">
    <property type="component" value="Unassembled WGS sequence"/>
</dbReference>
<keyword evidence="1" id="KW-0378">Hydrolase</keyword>
<organism evidence="1 2">
    <name type="scientific">Candidatus Desulfacyla euxinica</name>
    <dbReference type="NCBI Taxonomy" id="2841693"/>
    <lineage>
        <taxon>Bacteria</taxon>
        <taxon>Deltaproteobacteria</taxon>
        <taxon>Candidatus Desulfacyla</taxon>
    </lineage>
</organism>
<sequence length="157" mass="17516">MEVSLIEKREIEALIAAPLIKGYAELIGLEKSLEIAAEVIRGLARDAGRQIAAERGSNTLRDLADVVKSLWSHGGEALELEFIEVSETVLEFRVTRCRYTEQYANLGFGEFGYCLSCIRDAAFAEGFNPKIKMSRTQTVMEGEPYCDFKFTLEAIPV</sequence>